<protein>
    <submittedName>
        <fullName evidence="1">Uncharacterized protein</fullName>
    </submittedName>
</protein>
<keyword evidence="2" id="KW-1185">Reference proteome</keyword>
<name>A0A8J3D2B8_9BACT</name>
<evidence type="ECO:0000313" key="1">
    <source>
        <dbReference type="EMBL" id="GHB57465.1"/>
    </source>
</evidence>
<reference evidence="1 2" key="1">
    <citation type="journal article" date="2014" name="Int. J. Syst. Evol. Microbiol.">
        <title>Complete genome sequence of Corynebacterium casei LMG S-19264T (=DSM 44701T), isolated from a smear-ripened cheese.</title>
        <authorList>
            <consortium name="US DOE Joint Genome Institute (JGI-PGF)"/>
            <person name="Walter F."/>
            <person name="Albersmeier A."/>
            <person name="Kalinowski J."/>
            <person name="Ruckert C."/>
        </authorList>
    </citation>
    <scope>NUCLEOTIDE SEQUENCE [LARGE SCALE GENOMIC DNA]</scope>
    <source>
        <strain evidence="1 2">KCTC 12866</strain>
    </source>
</reference>
<dbReference type="EMBL" id="BMXF01000001">
    <property type="protein sequence ID" value="GHB57465.1"/>
    <property type="molecule type" value="Genomic_DNA"/>
</dbReference>
<gene>
    <name evidence="1" type="ORF">GCM10007390_08610</name>
</gene>
<proteinExistence type="predicted"/>
<organism evidence="1 2">
    <name type="scientific">Persicitalea jodogahamensis</name>
    <dbReference type="NCBI Taxonomy" id="402147"/>
    <lineage>
        <taxon>Bacteria</taxon>
        <taxon>Pseudomonadati</taxon>
        <taxon>Bacteroidota</taxon>
        <taxon>Cytophagia</taxon>
        <taxon>Cytophagales</taxon>
        <taxon>Spirosomataceae</taxon>
        <taxon>Persicitalea</taxon>
    </lineage>
</organism>
<dbReference type="AlphaFoldDB" id="A0A8J3D2B8"/>
<sequence>MKYQPTDLTNKILSENNIDLATVSLYEPADLGRLLGVDAVLIVRGSELFTRSKGPAVAASLGQAAMAAVGPIGNPYGSITEAIRTHTELWDSNAAEKVWNFDTQQYRAALSPNAPKRQWMRRLAKGIPYSY</sequence>
<comment type="caution">
    <text evidence="1">The sequence shown here is derived from an EMBL/GenBank/DDBJ whole genome shotgun (WGS) entry which is preliminary data.</text>
</comment>
<dbReference type="Proteomes" id="UP000598271">
    <property type="component" value="Unassembled WGS sequence"/>
</dbReference>
<accession>A0A8J3D2B8</accession>
<evidence type="ECO:0000313" key="2">
    <source>
        <dbReference type="Proteomes" id="UP000598271"/>
    </source>
</evidence>